<dbReference type="AlphaFoldDB" id="A0A0B1S734"/>
<evidence type="ECO:0000313" key="3">
    <source>
        <dbReference type="Proteomes" id="UP000053660"/>
    </source>
</evidence>
<feature type="compositionally biased region" description="Low complexity" evidence="1">
    <location>
        <begin position="13"/>
        <end position="23"/>
    </location>
</feature>
<proteinExistence type="predicted"/>
<reference evidence="2 3" key="1">
    <citation type="submission" date="2014-03" db="EMBL/GenBank/DDBJ databases">
        <title>Draft genome of the hookworm Oesophagostomum dentatum.</title>
        <authorList>
            <person name="Mitreva M."/>
        </authorList>
    </citation>
    <scope>NUCLEOTIDE SEQUENCE [LARGE SCALE GENOMIC DNA]</scope>
    <source>
        <strain evidence="2 3">OD-Hann</strain>
    </source>
</reference>
<organism evidence="2 3">
    <name type="scientific">Oesophagostomum dentatum</name>
    <name type="common">Nodular worm</name>
    <dbReference type="NCBI Taxonomy" id="61180"/>
    <lineage>
        <taxon>Eukaryota</taxon>
        <taxon>Metazoa</taxon>
        <taxon>Ecdysozoa</taxon>
        <taxon>Nematoda</taxon>
        <taxon>Chromadorea</taxon>
        <taxon>Rhabditida</taxon>
        <taxon>Rhabditina</taxon>
        <taxon>Rhabditomorpha</taxon>
        <taxon>Strongyloidea</taxon>
        <taxon>Strongylidae</taxon>
        <taxon>Oesophagostomum</taxon>
    </lineage>
</organism>
<evidence type="ECO:0000313" key="2">
    <source>
        <dbReference type="EMBL" id="KHJ80744.1"/>
    </source>
</evidence>
<keyword evidence="3" id="KW-1185">Reference proteome</keyword>
<feature type="compositionally biased region" description="Acidic residues" evidence="1">
    <location>
        <begin position="117"/>
        <end position="126"/>
    </location>
</feature>
<dbReference type="EMBL" id="KN599622">
    <property type="protein sequence ID" value="KHJ80744.1"/>
    <property type="molecule type" value="Genomic_DNA"/>
</dbReference>
<feature type="region of interest" description="Disordered" evidence="1">
    <location>
        <begin position="1"/>
        <end position="126"/>
    </location>
</feature>
<sequence>MPAHSPVELAMPSNDSSASSSQLSEEKPFRQTSTPSGEDVHDDSRDSAIDDHPSFHEISAADLLGHDEDVKDMHKEAERSFEKPKKTRTSGKIPEPTTSYGKNGEASTSSEKIEEASSAEDEDASK</sequence>
<evidence type="ECO:0000256" key="1">
    <source>
        <dbReference type="SAM" id="MobiDB-lite"/>
    </source>
</evidence>
<protein>
    <submittedName>
        <fullName evidence="2">Uncharacterized protein</fullName>
    </submittedName>
</protein>
<gene>
    <name evidence="2" type="ORF">OESDEN_19577</name>
</gene>
<feature type="compositionally biased region" description="Basic and acidic residues" evidence="1">
    <location>
        <begin position="38"/>
        <end position="55"/>
    </location>
</feature>
<feature type="compositionally biased region" description="Basic and acidic residues" evidence="1">
    <location>
        <begin position="64"/>
        <end position="84"/>
    </location>
</feature>
<accession>A0A0B1S734</accession>
<name>A0A0B1S734_OESDE</name>
<dbReference type="Proteomes" id="UP000053660">
    <property type="component" value="Unassembled WGS sequence"/>
</dbReference>